<dbReference type="KEGG" id="blac:94346337"/>
<dbReference type="Proteomes" id="UP000294530">
    <property type="component" value="Unassembled WGS sequence"/>
</dbReference>
<evidence type="ECO:0000313" key="3">
    <source>
        <dbReference type="EMBL" id="TDH69326.1"/>
    </source>
</evidence>
<dbReference type="AlphaFoldDB" id="A0A976FMW0"/>
<dbReference type="GeneID" id="94346337"/>
<feature type="transmembrane region" description="Helical" evidence="1">
    <location>
        <begin position="203"/>
        <end position="225"/>
    </location>
</feature>
<feature type="chain" id="PRO_5037317096" description="TKL protein kinase" evidence="2">
    <location>
        <begin position="23"/>
        <end position="302"/>
    </location>
</feature>
<accession>A0A976FMW0</accession>
<keyword evidence="1" id="KW-0812">Transmembrane</keyword>
<keyword evidence="1" id="KW-1133">Transmembrane helix</keyword>
<dbReference type="RefSeq" id="XP_067818825.1">
    <property type="nucleotide sequence ID" value="XM_067960666.1"/>
</dbReference>
<reference evidence="3 4" key="1">
    <citation type="journal article" date="2021" name="Genome Biol.">
        <title>AFLAP: assembly-free linkage analysis pipeline using k-mers from genome sequencing data.</title>
        <authorList>
            <person name="Fletcher K."/>
            <person name="Zhang L."/>
            <person name="Gil J."/>
            <person name="Han R."/>
            <person name="Cavanaugh K."/>
            <person name="Michelmore R."/>
        </authorList>
    </citation>
    <scope>NUCLEOTIDE SEQUENCE [LARGE SCALE GENOMIC DNA]</scope>
    <source>
        <strain evidence="3 4">SF5</strain>
    </source>
</reference>
<sequence>MSLRRCLYTSALMLVMPSLARSLATEEIYSVSHCAGTPNIIKMVETDNCVPQACTQNDLGGYNLFVAATCNVKDRFQYSNERLHGFDYVMMEEYKGDGCDRLVQTTIFPAWGTCERSSTQANTSNIVSLYPNGTVVILEFTNENCRGSPSLTFTRDKESLTSSKCYQNQYKFFAGTGSGRAASSSSKYSYANQLQGGTDGSEWIIITAIVIGSVVIVALLAFAAFKFGRRRYDDNFNKDKGLAALATSYAGFPTPESALKAITLAPEAIKELGMVCVSINPKERPCASEALYKLHTIIAQGL</sequence>
<proteinExistence type="predicted"/>
<feature type="signal peptide" evidence="2">
    <location>
        <begin position="1"/>
        <end position="22"/>
    </location>
</feature>
<dbReference type="EMBL" id="SHOA02000002">
    <property type="protein sequence ID" value="TDH69326.1"/>
    <property type="molecule type" value="Genomic_DNA"/>
</dbReference>
<keyword evidence="4" id="KW-1185">Reference proteome</keyword>
<gene>
    <name evidence="3" type="ORF">CCR75_002569</name>
</gene>
<dbReference type="CDD" id="cd12087">
    <property type="entry name" value="TM_EGFR-like"/>
    <property type="match status" value="1"/>
</dbReference>
<keyword evidence="1" id="KW-0472">Membrane</keyword>
<comment type="caution">
    <text evidence="3">The sequence shown here is derived from an EMBL/GenBank/DDBJ whole genome shotgun (WGS) entry which is preliminary data.</text>
</comment>
<protein>
    <recommendedName>
        <fullName evidence="5">TKL protein kinase</fullName>
    </recommendedName>
</protein>
<evidence type="ECO:0008006" key="5">
    <source>
        <dbReference type="Google" id="ProtNLM"/>
    </source>
</evidence>
<evidence type="ECO:0000313" key="4">
    <source>
        <dbReference type="Proteomes" id="UP000294530"/>
    </source>
</evidence>
<organism evidence="3 4">
    <name type="scientific">Bremia lactucae</name>
    <name type="common">Lettuce downy mildew</name>
    <dbReference type="NCBI Taxonomy" id="4779"/>
    <lineage>
        <taxon>Eukaryota</taxon>
        <taxon>Sar</taxon>
        <taxon>Stramenopiles</taxon>
        <taxon>Oomycota</taxon>
        <taxon>Peronosporomycetes</taxon>
        <taxon>Peronosporales</taxon>
        <taxon>Peronosporaceae</taxon>
        <taxon>Bremia</taxon>
    </lineage>
</organism>
<keyword evidence="2" id="KW-0732">Signal</keyword>
<name>A0A976FMW0_BRELC</name>
<dbReference type="OrthoDB" id="4062651at2759"/>
<evidence type="ECO:0000256" key="2">
    <source>
        <dbReference type="SAM" id="SignalP"/>
    </source>
</evidence>
<evidence type="ECO:0000256" key="1">
    <source>
        <dbReference type="SAM" id="Phobius"/>
    </source>
</evidence>